<dbReference type="PROSITE" id="PS50980">
    <property type="entry name" value="COA_CT_NTER"/>
    <property type="match status" value="1"/>
</dbReference>
<dbReference type="InterPro" id="IPR005482">
    <property type="entry name" value="Biotin_COase_C"/>
</dbReference>
<keyword evidence="5 9" id="KW-0547">Nucleotide-binding</keyword>
<dbReference type="Pfam" id="PF02785">
    <property type="entry name" value="Biotin_carb_C"/>
    <property type="match status" value="1"/>
</dbReference>
<dbReference type="InterPro" id="IPR000089">
    <property type="entry name" value="Biotin_lipoyl"/>
</dbReference>
<evidence type="ECO:0000256" key="2">
    <source>
        <dbReference type="ARBA" id="ARBA00004956"/>
    </source>
</evidence>
<reference evidence="16 17" key="1">
    <citation type="submission" date="2024-03" db="EMBL/GenBank/DDBJ databases">
        <authorList>
            <person name="Jo J.-H."/>
        </authorList>
    </citation>
    <scope>NUCLEOTIDE SEQUENCE [LARGE SCALE GENOMIC DNA]</scope>
    <source>
        <strain evidence="16 17">PS1R-30</strain>
    </source>
</reference>
<dbReference type="PROSITE" id="PS50979">
    <property type="entry name" value="BC"/>
    <property type="match status" value="1"/>
</dbReference>
<evidence type="ECO:0000256" key="1">
    <source>
        <dbReference type="ARBA" id="ARBA00001953"/>
    </source>
</evidence>
<dbReference type="InterPro" id="IPR034733">
    <property type="entry name" value="AcCoA_carboxyl_beta"/>
</dbReference>
<evidence type="ECO:0000256" key="4">
    <source>
        <dbReference type="ARBA" id="ARBA00022598"/>
    </source>
</evidence>
<dbReference type="PANTHER" id="PTHR48095">
    <property type="entry name" value="PYRUVATE CARBOXYLASE SUBUNIT A"/>
    <property type="match status" value="1"/>
</dbReference>
<proteinExistence type="predicted"/>
<dbReference type="Gene3D" id="2.40.50.100">
    <property type="match status" value="1"/>
</dbReference>
<keyword evidence="6 9" id="KW-0067">ATP-binding</keyword>
<dbReference type="Pfam" id="PF00364">
    <property type="entry name" value="Biotin_lipoyl"/>
    <property type="match status" value="1"/>
</dbReference>
<dbReference type="InterPro" id="IPR011761">
    <property type="entry name" value="ATP-grasp"/>
</dbReference>
<evidence type="ECO:0000256" key="7">
    <source>
        <dbReference type="ARBA" id="ARBA00023267"/>
    </source>
</evidence>
<dbReference type="InterPro" id="IPR013815">
    <property type="entry name" value="ATP_grasp_subdomain_1"/>
</dbReference>
<accession>A0ABU8RUX6</accession>
<dbReference type="EMBL" id="JBBHJZ010000002">
    <property type="protein sequence ID" value="MEJ5976794.1"/>
    <property type="molecule type" value="Genomic_DNA"/>
</dbReference>
<dbReference type="InterPro" id="IPR011053">
    <property type="entry name" value="Single_hybrid_motif"/>
</dbReference>
<dbReference type="SUPFAM" id="SSF52096">
    <property type="entry name" value="ClpP/crotonase"/>
    <property type="match status" value="2"/>
</dbReference>
<dbReference type="Gene3D" id="3.40.50.20">
    <property type="match status" value="1"/>
</dbReference>
<evidence type="ECO:0000256" key="10">
    <source>
        <dbReference type="SAM" id="MobiDB-lite"/>
    </source>
</evidence>
<dbReference type="PROSITE" id="PS50989">
    <property type="entry name" value="COA_CT_CTER"/>
    <property type="match status" value="1"/>
</dbReference>
<feature type="domain" description="Biotin carboxylation" evidence="13">
    <location>
        <begin position="14"/>
        <end position="460"/>
    </location>
</feature>
<evidence type="ECO:0000259" key="14">
    <source>
        <dbReference type="PROSITE" id="PS50980"/>
    </source>
</evidence>
<dbReference type="SUPFAM" id="SSF51246">
    <property type="entry name" value="Rudiment single hybrid motif"/>
    <property type="match status" value="1"/>
</dbReference>
<dbReference type="Gene3D" id="3.30.470.20">
    <property type="entry name" value="ATP-grasp fold, B domain"/>
    <property type="match status" value="1"/>
</dbReference>
<evidence type="ECO:0000256" key="5">
    <source>
        <dbReference type="ARBA" id="ARBA00022741"/>
    </source>
</evidence>
<keyword evidence="16" id="KW-0808">Transferase</keyword>
<dbReference type="RefSeq" id="WP_339586756.1">
    <property type="nucleotide sequence ID" value="NZ_JBBHJZ010000002.1"/>
</dbReference>
<dbReference type="Gene3D" id="3.90.226.10">
    <property type="entry name" value="2-enoyl-CoA Hydratase, Chain A, domain 1"/>
    <property type="match status" value="2"/>
</dbReference>
<dbReference type="Proteomes" id="UP001361239">
    <property type="component" value="Unassembled WGS sequence"/>
</dbReference>
<dbReference type="InterPro" id="IPR011054">
    <property type="entry name" value="Rudment_hybrid_motif"/>
</dbReference>
<dbReference type="SUPFAM" id="SSF52440">
    <property type="entry name" value="PreATP-grasp domain"/>
    <property type="match status" value="1"/>
</dbReference>
<dbReference type="InterPro" id="IPR011763">
    <property type="entry name" value="COA_CT_C"/>
</dbReference>
<dbReference type="InterPro" id="IPR011764">
    <property type="entry name" value="Biotin_carboxylation_dom"/>
</dbReference>
<dbReference type="Pfam" id="PF02786">
    <property type="entry name" value="CPSase_L_D2"/>
    <property type="match status" value="1"/>
</dbReference>
<dbReference type="GO" id="GO:0016740">
    <property type="term" value="F:transferase activity"/>
    <property type="evidence" value="ECO:0007669"/>
    <property type="project" value="UniProtKB-KW"/>
</dbReference>
<feature type="domain" description="Lipoyl-binding" evidence="11">
    <location>
        <begin position="487"/>
        <end position="566"/>
    </location>
</feature>
<dbReference type="SUPFAM" id="SSF56059">
    <property type="entry name" value="Glutathione synthetase ATP-binding domain-like"/>
    <property type="match status" value="1"/>
</dbReference>
<keyword evidence="7" id="KW-0092">Biotin</keyword>
<dbReference type="InterPro" id="IPR016185">
    <property type="entry name" value="PreATP-grasp_dom_sf"/>
</dbReference>
<dbReference type="PANTHER" id="PTHR48095:SF5">
    <property type="entry name" value="BLL7292 PROTEIN"/>
    <property type="match status" value="1"/>
</dbReference>
<dbReference type="Pfam" id="PF01039">
    <property type="entry name" value="Carboxyl_trans"/>
    <property type="match status" value="1"/>
</dbReference>
<dbReference type="InterPro" id="IPR029045">
    <property type="entry name" value="ClpP/crotonase-like_dom_sf"/>
</dbReference>
<dbReference type="EC" id="6.4.1.2" evidence="3"/>
<keyword evidence="8" id="KW-0511">Multifunctional enzyme</keyword>
<comment type="cofactor">
    <cofactor evidence="1">
        <name>biotin</name>
        <dbReference type="ChEBI" id="CHEBI:57586"/>
    </cofactor>
</comment>
<dbReference type="Gene3D" id="3.30.1490.20">
    <property type="entry name" value="ATP-grasp fold, A domain"/>
    <property type="match status" value="1"/>
</dbReference>
<dbReference type="SMART" id="SM00878">
    <property type="entry name" value="Biotin_carb_C"/>
    <property type="match status" value="1"/>
</dbReference>
<evidence type="ECO:0000256" key="3">
    <source>
        <dbReference type="ARBA" id="ARBA00013058"/>
    </source>
</evidence>
<evidence type="ECO:0000259" key="13">
    <source>
        <dbReference type="PROSITE" id="PS50979"/>
    </source>
</evidence>
<evidence type="ECO:0000259" key="11">
    <source>
        <dbReference type="PROSITE" id="PS50968"/>
    </source>
</evidence>
<evidence type="ECO:0000256" key="6">
    <source>
        <dbReference type="ARBA" id="ARBA00022840"/>
    </source>
</evidence>
<name>A0ABU8RUX6_9SPHN</name>
<dbReference type="SUPFAM" id="SSF51230">
    <property type="entry name" value="Single hybrid motif"/>
    <property type="match status" value="1"/>
</dbReference>
<evidence type="ECO:0000256" key="8">
    <source>
        <dbReference type="ARBA" id="ARBA00023268"/>
    </source>
</evidence>
<dbReference type="PROSITE" id="PS50975">
    <property type="entry name" value="ATP_GRASP"/>
    <property type="match status" value="1"/>
</dbReference>
<evidence type="ECO:0000259" key="12">
    <source>
        <dbReference type="PROSITE" id="PS50975"/>
    </source>
</evidence>
<dbReference type="InterPro" id="IPR051602">
    <property type="entry name" value="ACC_Biotin_Carboxylase"/>
</dbReference>
<comment type="pathway">
    <text evidence="2">Lipid metabolism; malonyl-CoA biosynthesis; malonyl-CoA from acetyl-CoA: step 1/1.</text>
</comment>
<dbReference type="CDD" id="cd06850">
    <property type="entry name" value="biotinyl_domain"/>
    <property type="match status" value="1"/>
</dbReference>
<sequence length="1099" mass="114902">MDRIRGRKPMEGPLFAKLLIANRGEIALRIARTARELGIETVLVHAQDEPWPSAATAVQALPGQGPAAYLDIAAIVAAARANLCDAVHPGYGFLSENPALARACAEAGLAFVGLPAEQLALFGDKTRARALAEQSGVPIVAGTAGPVSLEEANEFFAEHGQIVLKAVSGGGGRGIRAVERAEDLAEAYARSRSEALRAFGVEAVYAERLIARARHIEVQIAGDGAQVVHFGERECTLQRGYQKLVELAPAPGLDPDLRTRLLDAACKMAAACGYRGIGTFEFLVERDTGAFAFIEANPRLQVEHTVTEEVMGHDLVAIQLALAAGASLAELGLTQDAIGTPRGSAVQLRINTETIGADGLPRPSLDAITGYDVPGGPGVRVDGSGGLGHVPTAGFDTLLAKLVVTSPLGHTGAIVRARRALAEFRIDGPATNIPFLQALLARPEVADNALTTRFIAEHLDELLAALPDAAGNAVPPALAVDAAEQPAADTFIPTDGTVVLQAPMTGVIASLAVAEGDTVAPGAELAVLEAMKMEHVLRATTGGTVRAVLRHAGSQVGEGAAILVLAPDAGAEADEEIAAPIDPDAIRADLAAVRERQARTLDDQRPAAVERRRSRGQRTARENVADLVDAGSFAEYGQLAVSYRHARYSDDELLENSPADGFVAGIGTVNAGIHGAGASTVAVGAYDATVLAGTVGHMNHKKADRLFDLAAERRLPLVLFAEGGGGRPREDPVTITGLNSPSFFKMAKLCGKVPTVAIVSGRCFAANAALAGLADVIIATRDSTIGMAGPALIEAAGLGSFTPEEVGPIEVQTRSGVVDVAVADEAAAVAVAQQYLSYFQGTLPDWDAHDPRLLRGAVPENRLRVYDVREVAKLIADKDTWLELRADFGTAYVTGLARIEGRPVGIIANNPAFNAGAIDSPASDKAARFLRLCDAFGLPVVSLVDTPGIMVGPQAEATGLVRHSARLFAAGAALTTPLFAIVLRKAYGLGGAAATGGYFQAPFFTVAWPTAELGGMGLEGSVQLGYRRELEAIEDPVQRQAFFADRVAKRYEKGKASFVASYFELDAVIDPAETRAWLRRGLDAASPAKADRTGSLDTW</sequence>
<feature type="domain" description="ATP-grasp" evidence="12">
    <location>
        <begin position="129"/>
        <end position="324"/>
    </location>
</feature>
<evidence type="ECO:0000259" key="15">
    <source>
        <dbReference type="PROSITE" id="PS50989"/>
    </source>
</evidence>
<dbReference type="PROSITE" id="PS00867">
    <property type="entry name" value="CPSASE_2"/>
    <property type="match status" value="1"/>
</dbReference>
<dbReference type="Pfam" id="PF00289">
    <property type="entry name" value="Biotin_carb_N"/>
    <property type="match status" value="1"/>
</dbReference>
<organism evidence="16 17">
    <name type="scientific">Novosphingobium anseongense</name>
    <dbReference type="NCBI Taxonomy" id="3133436"/>
    <lineage>
        <taxon>Bacteria</taxon>
        <taxon>Pseudomonadati</taxon>
        <taxon>Pseudomonadota</taxon>
        <taxon>Alphaproteobacteria</taxon>
        <taxon>Sphingomonadales</taxon>
        <taxon>Sphingomonadaceae</taxon>
        <taxon>Novosphingobium</taxon>
    </lineage>
</organism>
<feature type="domain" description="CoA carboxyltransferase N-terminal" evidence="14">
    <location>
        <begin position="578"/>
        <end position="851"/>
    </location>
</feature>
<dbReference type="InterPro" id="IPR011762">
    <property type="entry name" value="COA_CT_N"/>
</dbReference>
<keyword evidence="4" id="KW-0436">Ligase</keyword>
<comment type="caution">
    <text evidence="16">The sequence shown here is derived from an EMBL/GenBank/DDBJ whole genome shotgun (WGS) entry which is preliminary data.</text>
</comment>
<feature type="region of interest" description="Disordered" evidence="10">
    <location>
        <begin position="597"/>
        <end position="617"/>
    </location>
</feature>
<dbReference type="InterPro" id="IPR005481">
    <property type="entry name" value="BC-like_N"/>
</dbReference>
<evidence type="ECO:0000313" key="17">
    <source>
        <dbReference type="Proteomes" id="UP001361239"/>
    </source>
</evidence>
<feature type="domain" description="CoA carboxyltransferase C-terminal" evidence="15">
    <location>
        <begin position="845"/>
        <end position="1092"/>
    </location>
</feature>
<feature type="compositionally biased region" description="Basic and acidic residues" evidence="10">
    <location>
        <begin position="597"/>
        <end position="611"/>
    </location>
</feature>
<keyword evidence="17" id="KW-1185">Reference proteome</keyword>
<evidence type="ECO:0000313" key="16">
    <source>
        <dbReference type="EMBL" id="MEJ5976794.1"/>
    </source>
</evidence>
<protein>
    <recommendedName>
        <fullName evidence="3">acetyl-CoA carboxylase</fullName>
        <ecNumber evidence="3">6.4.1.2</ecNumber>
    </recommendedName>
</protein>
<gene>
    <name evidence="16" type="ORF">WG901_09125</name>
</gene>
<dbReference type="PROSITE" id="PS50968">
    <property type="entry name" value="BIOTINYL_LIPOYL"/>
    <property type="match status" value="1"/>
</dbReference>
<dbReference type="InterPro" id="IPR005479">
    <property type="entry name" value="CPAse_ATP-bd"/>
</dbReference>
<evidence type="ECO:0000256" key="9">
    <source>
        <dbReference type="PROSITE-ProRule" id="PRU00409"/>
    </source>
</evidence>